<dbReference type="AlphaFoldDB" id="A0A6P4CRK5"/>
<evidence type="ECO:0000313" key="2">
    <source>
        <dbReference type="Proteomes" id="UP000515211"/>
    </source>
</evidence>
<evidence type="ECO:0000313" key="3">
    <source>
        <dbReference type="RefSeq" id="XP_015955926.2"/>
    </source>
</evidence>
<dbReference type="Proteomes" id="UP000515211">
    <property type="component" value="Chromosome 2"/>
</dbReference>
<dbReference type="GO" id="GO:0015074">
    <property type="term" value="P:DNA integration"/>
    <property type="evidence" value="ECO:0007669"/>
    <property type="project" value="InterPro"/>
</dbReference>
<protein>
    <submittedName>
        <fullName evidence="3">Uncharacterized protein LOC107480310</fullName>
    </submittedName>
</protein>
<dbReference type="InterPro" id="IPR052160">
    <property type="entry name" value="Gypsy_RT_Integrase-like"/>
</dbReference>
<dbReference type="GeneID" id="107480310"/>
<dbReference type="Gene3D" id="3.30.420.10">
    <property type="entry name" value="Ribonuclease H-like superfamily/Ribonuclease H"/>
    <property type="match status" value="1"/>
</dbReference>
<gene>
    <name evidence="3" type="primary">LOC107480310</name>
</gene>
<evidence type="ECO:0000259" key="1">
    <source>
        <dbReference type="PROSITE" id="PS50994"/>
    </source>
</evidence>
<dbReference type="KEGG" id="adu:107480310"/>
<dbReference type="InterPro" id="IPR036397">
    <property type="entry name" value="RNaseH_sf"/>
</dbReference>
<sequence length="314" mass="36657">MPQQPMCFCEIFDVWGIDFMGPFPNSSGYLYILLAVIYVSKWVEAIPTRLDDTNTVISFIRNNIVCCYGSPRAIVSDQGSYFCNRKVEALLKRYGVVHKVATAYHSQTNGQAEVSNREIKRILEKVVNSQRKDWSIRLGDALWAYRTAYKTQLGMSPFRIVYGKACHLLVEIEHRAYWAVKRCNMDLTQAGVARKLQLEELERLRNKACENARIYKEKTKAFYDNYIRKDFQEGDEVLLYNLRLYFILGKLRSRWEGPFKVKEIKPYGVVELFDPKSEATFKVNGHRVKKYHGYKLLKELEVFLLEDSPREGEV</sequence>
<dbReference type="PANTHER" id="PTHR47266">
    <property type="entry name" value="ENDONUCLEASE-RELATED"/>
    <property type="match status" value="1"/>
</dbReference>
<reference evidence="2" key="1">
    <citation type="journal article" date="2016" name="Nat. Genet.">
        <title>The genome sequences of Arachis duranensis and Arachis ipaensis, the diploid ancestors of cultivated peanut.</title>
        <authorList>
            <person name="Bertioli D.J."/>
            <person name="Cannon S.B."/>
            <person name="Froenicke L."/>
            <person name="Huang G."/>
            <person name="Farmer A.D."/>
            <person name="Cannon E.K."/>
            <person name="Liu X."/>
            <person name="Gao D."/>
            <person name="Clevenger J."/>
            <person name="Dash S."/>
            <person name="Ren L."/>
            <person name="Moretzsohn M.C."/>
            <person name="Shirasawa K."/>
            <person name="Huang W."/>
            <person name="Vidigal B."/>
            <person name="Abernathy B."/>
            <person name="Chu Y."/>
            <person name="Niederhuth C.E."/>
            <person name="Umale P."/>
            <person name="Araujo A.C."/>
            <person name="Kozik A."/>
            <person name="Kim K.D."/>
            <person name="Burow M.D."/>
            <person name="Varshney R.K."/>
            <person name="Wang X."/>
            <person name="Zhang X."/>
            <person name="Barkley N."/>
            <person name="Guimaraes P.M."/>
            <person name="Isobe S."/>
            <person name="Guo B."/>
            <person name="Liao B."/>
            <person name="Stalker H.T."/>
            <person name="Schmitz R.J."/>
            <person name="Scheffler B.E."/>
            <person name="Leal-Bertioli S.C."/>
            <person name="Xun X."/>
            <person name="Jackson S.A."/>
            <person name="Michelmore R."/>
            <person name="Ozias-Akins P."/>
        </authorList>
    </citation>
    <scope>NUCLEOTIDE SEQUENCE [LARGE SCALE GENOMIC DNA]</scope>
    <source>
        <strain evidence="2">cv. V14167</strain>
    </source>
</reference>
<keyword evidence="2" id="KW-1185">Reference proteome</keyword>
<name>A0A6P4CRK5_ARADU</name>
<dbReference type="PROSITE" id="PS50994">
    <property type="entry name" value="INTEGRASE"/>
    <property type="match status" value="1"/>
</dbReference>
<dbReference type="RefSeq" id="XP_015955926.2">
    <property type="nucleotide sequence ID" value="XM_016100440.2"/>
</dbReference>
<dbReference type="InterPro" id="IPR001584">
    <property type="entry name" value="Integrase_cat-core"/>
</dbReference>
<dbReference type="GO" id="GO:0003676">
    <property type="term" value="F:nucleic acid binding"/>
    <property type="evidence" value="ECO:0007669"/>
    <property type="project" value="InterPro"/>
</dbReference>
<organism evidence="2 3">
    <name type="scientific">Arachis duranensis</name>
    <name type="common">Wild peanut</name>
    <dbReference type="NCBI Taxonomy" id="130453"/>
    <lineage>
        <taxon>Eukaryota</taxon>
        <taxon>Viridiplantae</taxon>
        <taxon>Streptophyta</taxon>
        <taxon>Embryophyta</taxon>
        <taxon>Tracheophyta</taxon>
        <taxon>Spermatophyta</taxon>
        <taxon>Magnoliopsida</taxon>
        <taxon>eudicotyledons</taxon>
        <taxon>Gunneridae</taxon>
        <taxon>Pentapetalae</taxon>
        <taxon>rosids</taxon>
        <taxon>fabids</taxon>
        <taxon>Fabales</taxon>
        <taxon>Fabaceae</taxon>
        <taxon>Papilionoideae</taxon>
        <taxon>50 kb inversion clade</taxon>
        <taxon>dalbergioids sensu lato</taxon>
        <taxon>Dalbergieae</taxon>
        <taxon>Pterocarpus clade</taxon>
        <taxon>Arachis</taxon>
    </lineage>
</organism>
<reference evidence="3" key="2">
    <citation type="submission" date="2025-08" db="UniProtKB">
        <authorList>
            <consortium name="RefSeq"/>
        </authorList>
    </citation>
    <scope>IDENTIFICATION</scope>
    <source>
        <tissue evidence="3">Whole plant</tissue>
    </source>
</reference>
<accession>A0A6P4CRK5</accession>
<dbReference type="SUPFAM" id="SSF53098">
    <property type="entry name" value="Ribonuclease H-like"/>
    <property type="match status" value="1"/>
</dbReference>
<dbReference type="InterPro" id="IPR012337">
    <property type="entry name" value="RNaseH-like_sf"/>
</dbReference>
<dbReference type="Pfam" id="PF00665">
    <property type="entry name" value="rve"/>
    <property type="match status" value="1"/>
</dbReference>
<feature type="domain" description="Integrase catalytic" evidence="1">
    <location>
        <begin position="1"/>
        <end position="165"/>
    </location>
</feature>
<proteinExistence type="predicted"/>